<evidence type="ECO:0000313" key="3">
    <source>
        <dbReference type="Proteomes" id="UP000620670"/>
    </source>
</evidence>
<dbReference type="InterPro" id="IPR000073">
    <property type="entry name" value="AB_hydrolase_1"/>
</dbReference>
<proteinExistence type="predicted"/>
<evidence type="ECO:0000259" key="1">
    <source>
        <dbReference type="Pfam" id="PF12697"/>
    </source>
</evidence>
<dbReference type="PANTHER" id="PTHR43798">
    <property type="entry name" value="MONOACYLGLYCEROL LIPASE"/>
    <property type="match status" value="1"/>
</dbReference>
<dbReference type="Gene3D" id="3.40.50.1820">
    <property type="entry name" value="alpha/beta hydrolase"/>
    <property type="match status" value="1"/>
</dbReference>
<name>A0ABS0Y380_9HYPH</name>
<accession>A0ABS0Y380</accession>
<dbReference type="InterPro" id="IPR029058">
    <property type="entry name" value="AB_hydrolase_fold"/>
</dbReference>
<feature type="domain" description="AB hydrolase-1" evidence="1">
    <location>
        <begin position="4"/>
        <end position="218"/>
    </location>
</feature>
<keyword evidence="3" id="KW-1185">Reference proteome</keyword>
<dbReference type="EMBL" id="JAELXT010000016">
    <property type="protein sequence ID" value="MBJ6126762.1"/>
    <property type="molecule type" value="Genomic_DNA"/>
</dbReference>
<protein>
    <submittedName>
        <fullName evidence="2">Alpha/beta hydrolase</fullName>
    </submittedName>
</protein>
<dbReference type="RefSeq" id="WP_199049994.1">
    <property type="nucleotide sequence ID" value="NZ_JAELXT010000016.1"/>
</dbReference>
<dbReference type="Proteomes" id="UP000620670">
    <property type="component" value="Unassembled WGS sequence"/>
</dbReference>
<organism evidence="2 3">
    <name type="scientific">Microvirga splendida</name>
    <dbReference type="NCBI Taxonomy" id="2795727"/>
    <lineage>
        <taxon>Bacteria</taxon>
        <taxon>Pseudomonadati</taxon>
        <taxon>Pseudomonadota</taxon>
        <taxon>Alphaproteobacteria</taxon>
        <taxon>Hyphomicrobiales</taxon>
        <taxon>Methylobacteriaceae</taxon>
        <taxon>Microvirga</taxon>
    </lineage>
</organism>
<dbReference type="PANTHER" id="PTHR43798:SF29">
    <property type="entry name" value="AB HYDROLASE-1 DOMAIN-CONTAINING PROTEIN"/>
    <property type="match status" value="1"/>
</dbReference>
<evidence type="ECO:0000313" key="2">
    <source>
        <dbReference type="EMBL" id="MBJ6126762.1"/>
    </source>
</evidence>
<dbReference type="InterPro" id="IPR050266">
    <property type="entry name" value="AB_hydrolase_sf"/>
</dbReference>
<dbReference type="PRINTS" id="PR00111">
    <property type="entry name" value="ABHYDROLASE"/>
</dbReference>
<keyword evidence="2" id="KW-0378">Hydrolase</keyword>
<comment type="caution">
    <text evidence="2">The sequence shown here is derived from an EMBL/GenBank/DDBJ whole genome shotgun (WGS) entry which is preliminary data.</text>
</comment>
<dbReference type="SUPFAM" id="SSF53474">
    <property type="entry name" value="alpha/beta-Hydrolases"/>
    <property type="match status" value="1"/>
</dbReference>
<dbReference type="GO" id="GO:0016787">
    <property type="term" value="F:hydrolase activity"/>
    <property type="evidence" value="ECO:0007669"/>
    <property type="project" value="UniProtKB-KW"/>
</dbReference>
<reference evidence="3" key="1">
    <citation type="submission" date="2020-12" db="EMBL/GenBank/DDBJ databases">
        <title>Hymenobacter sp.</title>
        <authorList>
            <person name="Kim M.K."/>
        </authorList>
    </citation>
    <scope>NUCLEOTIDE SEQUENCE [LARGE SCALE GENOMIC DNA]</scope>
    <source>
        <strain evidence="3">BT325</strain>
    </source>
</reference>
<sequence length="241" mass="26498">METLVLVPGLLSDETTWAAQIGHLSDRYRVVVPKSHFAEPTIAAMAARMLRDLPERFILVGWSMGGYIAFEAIRQAPERIAKLGLISTSARADAPEAAPLRRASVELAERTSPRTAWEAGVPQTYHRPERIDPAWFEQLAHMNDRLGAALYRSQQEAIIARADLRPLLAGIQVPTFVLCGVYDQRTPPDRSWEIASGIPGAELHILAECGHCAPNEDPVMTNALLDAWLARKQGSTGTSSR</sequence>
<gene>
    <name evidence="2" type="ORF">JAO75_15245</name>
</gene>
<dbReference type="Pfam" id="PF12697">
    <property type="entry name" value="Abhydrolase_6"/>
    <property type="match status" value="1"/>
</dbReference>